<keyword evidence="1" id="KW-0614">Plasmid</keyword>
<dbReference type="AlphaFoldDB" id="A0A125YA87"/>
<organism evidence="1 2">
    <name type="scientific">Bacillus cereus (strain 03BB102)</name>
    <dbReference type="NCBI Taxonomy" id="572264"/>
    <lineage>
        <taxon>Bacteria</taxon>
        <taxon>Bacillati</taxon>
        <taxon>Bacillota</taxon>
        <taxon>Bacilli</taxon>
        <taxon>Bacillales</taxon>
        <taxon>Bacillaceae</taxon>
        <taxon>Bacillus</taxon>
        <taxon>Bacillus cereus group</taxon>
    </lineage>
</organism>
<accession>A0A125YA87</accession>
<dbReference type="Proteomes" id="UP000002210">
    <property type="component" value="Plasmid p03BB102_179"/>
</dbReference>
<dbReference type="PATRIC" id="fig|572264.18.peg.5600"/>
<dbReference type="EMBL" id="CP001406">
    <property type="protein sequence ID" value="ACO25828.1"/>
    <property type="molecule type" value="Genomic_DNA"/>
</dbReference>
<evidence type="ECO:0000313" key="2">
    <source>
        <dbReference type="Proteomes" id="UP000002210"/>
    </source>
</evidence>
<dbReference type="RefSeq" id="WP_000597681.1">
    <property type="nucleotide sequence ID" value="NC_012473.1"/>
</dbReference>
<reference evidence="1 2" key="1">
    <citation type="submission" date="2009-02" db="EMBL/GenBank/DDBJ databases">
        <title>Genome sequence of Bacillus cereus 03BB102.</title>
        <authorList>
            <person name="Dodson R.J."/>
            <person name="Jackson P."/>
            <person name="Munk A.C."/>
            <person name="Brettin T."/>
            <person name="Bruce D."/>
            <person name="Detter C."/>
            <person name="Tapia R."/>
            <person name="Han C."/>
            <person name="Sutton G."/>
            <person name="Sims D."/>
        </authorList>
    </citation>
    <scope>NUCLEOTIDE SEQUENCE [LARGE SCALE GENOMIC DNA]</scope>
    <source>
        <strain evidence="1 2">03BB102</strain>
        <plasmid evidence="2">Plasmid p03BB102_179</plasmid>
    </source>
</reference>
<gene>
    <name evidence="1" type="ordered locus">BCA_A0038</name>
</gene>
<sequence length="80" mass="9573">MIKSQKIEFEGYSNSMQRNYYSIRFYNEFDKTKFAMNFNLRLIDPCIQAEPDLNDPLVINVNFVNYSEKYVLSLIQQFAI</sequence>
<dbReference type="KEGG" id="bcx:BCA_A0038"/>
<protein>
    <submittedName>
        <fullName evidence="1">Uncharacterized protein</fullName>
    </submittedName>
</protein>
<geneLocation type="plasmid" evidence="1 2">
    <name>p03BB102_179</name>
</geneLocation>
<name>A0A125YA87_BACC3</name>
<proteinExistence type="predicted"/>
<evidence type="ECO:0000313" key="1">
    <source>
        <dbReference type="EMBL" id="ACO25828.1"/>
    </source>
</evidence>